<accession>A0ABS3CQN6</accession>
<dbReference type="EMBL" id="JAFKCS010000004">
    <property type="protein sequence ID" value="MBN7819409.1"/>
    <property type="molecule type" value="Genomic_DNA"/>
</dbReference>
<organism evidence="2 3">
    <name type="scientific">Bowmanella yangjiangensis</name>
    <dbReference type="NCBI Taxonomy" id="2811230"/>
    <lineage>
        <taxon>Bacteria</taxon>
        <taxon>Pseudomonadati</taxon>
        <taxon>Pseudomonadota</taxon>
        <taxon>Gammaproteobacteria</taxon>
        <taxon>Alteromonadales</taxon>
        <taxon>Alteromonadaceae</taxon>
        <taxon>Bowmanella</taxon>
    </lineage>
</organism>
<dbReference type="SUPFAM" id="SSF53790">
    <property type="entry name" value="Tetrapyrrole methylase"/>
    <property type="match status" value="1"/>
</dbReference>
<dbReference type="InterPro" id="IPR000878">
    <property type="entry name" value="4pyrrol_Mease"/>
</dbReference>
<dbReference type="Gene3D" id="3.40.1010.10">
    <property type="entry name" value="Cobalt-precorrin-4 Transmethylase, Domain 1"/>
    <property type="match status" value="1"/>
</dbReference>
<keyword evidence="2" id="KW-0489">Methyltransferase</keyword>
<evidence type="ECO:0000313" key="3">
    <source>
        <dbReference type="Proteomes" id="UP000663992"/>
    </source>
</evidence>
<dbReference type="InterPro" id="IPR035996">
    <property type="entry name" value="4pyrrol_Methylase_sf"/>
</dbReference>
<dbReference type="Pfam" id="PF00590">
    <property type="entry name" value="TP_methylase"/>
    <property type="match status" value="1"/>
</dbReference>
<evidence type="ECO:0000259" key="1">
    <source>
        <dbReference type="Pfam" id="PF00590"/>
    </source>
</evidence>
<dbReference type="CDD" id="cd19916">
    <property type="entry name" value="OphMA_like"/>
    <property type="match status" value="1"/>
</dbReference>
<dbReference type="Proteomes" id="UP000663992">
    <property type="component" value="Unassembled WGS sequence"/>
</dbReference>
<proteinExistence type="predicted"/>
<protein>
    <submittedName>
        <fullName evidence="2">Methylase</fullName>
    </submittedName>
</protein>
<reference evidence="2 3" key="1">
    <citation type="submission" date="2021-03" db="EMBL/GenBank/DDBJ databases">
        <title>novel species isolated from a fishpond in China.</title>
        <authorList>
            <person name="Lu H."/>
            <person name="Cai Z."/>
        </authorList>
    </citation>
    <scope>NUCLEOTIDE SEQUENCE [LARGE SCALE GENOMIC DNA]</scope>
    <source>
        <strain evidence="2 3">Y57</strain>
    </source>
</reference>
<dbReference type="RefSeq" id="WP_206593237.1">
    <property type="nucleotide sequence ID" value="NZ_JAFKCS010000004.1"/>
</dbReference>
<name>A0ABS3CQN6_9ALTE</name>
<feature type="domain" description="Tetrapyrrole methylase" evidence="1">
    <location>
        <begin position="27"/>
        <end position="225"/>
    </location>
</feature>
<comment type="caution">
    <text evidence="2">The sequence shown here is derived from an EMBL/GenBank/DDBJ whole genome shotgun (WGS) entry which is preliminary data.</text>
</comment>
<gene>
    <name evidence="2" type="ORF">J0A65_06005</name>
</gene>
<sequence>MIVFYACLIRITINKNTKGTSMTKGRLTIAGCGLHPGHMTLETQSLIQTAEVVLLVAPNPLSIQHILQLNPNTEHLGRFYTMGYSRPEIYRQMAKRIIELVTEGKDVCTVFYGHPGVFVSSTRMASRVLKPLGHQVRMLPGISADACLYADLDLDPADTGCQSYESTRFLLTRRQVDTSAALILWQIGLTGEHSMDHFKPGEKGLDALTQLLLQSYPTDHQVCLYEAPIFAGFEPKRDWVTLAELPKAEVNTVTTLYVPACKTPEFAEDRLTWLGLTEQDIHHWDEYEEVESES</sequence>
<keyword evidence="3" id="KW-1185">Reference proteome</keyword>
<keyword evidence="2" id="KW-0808">Transferase</keyword>
<dbReference type="GO" id="GO:0008168">
    <property type="term" value="F:methyltransferase activity"/>
    <property type="evidence" value="ECO:0007669"/>
    <property type="project" value="UniProtKB-KW"/>
</dbReference>
<dbReference type="GO" id="GO:0032259">
    <property type="term" value="P:methylation"/>
    <property type="evidence" value="ECO:0007669"/>
    <property type="project" value="UniProtKB-KW"/>
</dbReference>
<dbReference type="InterPro" id="IPR014777">
    <property type="entry name" value="4pyrrole_Mease_sub1"/>
</dbReference>
<evidence type="ECO:0000313" key="2">
    <source>
        <dbReference type="EMBL" id="MBN7819409.1"/>
    </source>
</evidence>